<feature type="chain" id="PRO_5009581928" evidence="1">
    <location>
        <begin position="21"/>
        <end position="244"/>
    </location>
</feature>
<comment type="caution">
    <text evidence="2">The sequence shown here is derived from an EMBL/GenBank/DDBJ whole genome shotgun (WGS) entry which is preliminary data.</text>
</comment>
<keyword evidence="1" id="KW-0732">Signal</keyword>
<organism evidence="2 3">
    <name type="scientific">Candidatus Kerfeldbacteria bacterium RIFCSPHIGHO2_02_FULL_42_14</name>
    <dbReference type="NCBI Taxonomy" id="1798540"/>
    <lineage>
        <taxon>Bacteria</taxon>
        <taxon>Candidatus Kerfeldiibacteriota</taxon>
    </lineage>
</organism>
<reference evidence="2 3" key="1">
    <citation type="journal article" date="2016" name="Nat. Commun.">
        <title>Thousands of microbial genomes shed light on interconnected biogeochemical processes in an aquifer system.</title>
        <authorList>
            <person name="Anantharaman K."/>
            <person name="Brown C.T."/>
            <person name="Hug L.A."/>
            <person name="Sharon I."/>
            <person name="Castelle C.J."/>
            <person name="Probst A.J."/>
            <person name="Thomas B.C."/>
            <person name="Singh A."/>
            <person name="Wilkins M.J."/>
            <person name="Karaoz U."/>
            <person name="Brodie E.L."/>
            <person name="Williams K.H."/>
            <person name="Hubbard S.S."/>
            <person name="Banfield J.F."/>
        </authorList>
    </citation>
    <scope>NUCLEOTIDE SEQUENCE [LARGE SCALE GENOMIC DNA]</scope>
</reference>
<feature type="signal peptide" evidence="1">
    <location>
        <begin position="1"/>
        <end position="20"/>
    </location>
</feature>
<evidence type="ECO:0000313" key="3">
    <source>
        <dbReference type="Proteomes" id="UP000177165"/>
    </source>
</evidence>
<gene>
    <name evidence="2" type="ORF">A3B74_01290</name>
</gene>
<proteinExistence type="predicted"/>
<name>A0A1G2ANZ9_9BACT</name>
<accession>A0A1G2ANZ9</accession>
<protein>
    <submittedName>
        <fullName evidence="2">Uncharacterized protein</fullName>
    </submittedName>
</protein>
<sequence>MITSKTIVITTLAASFVLLAGCSTQTATNTNANVVNANTTVEVADTTNENTNKKDETGEVNTSDWQFYSNNIYDLSFQYPQNWSIKQEWLEQGQIGEKYNIFLQNEHADSILLFLTTSDFVADEGEGDPLYLTGTIIEDKKDIIEVLKDRGLPIYKTYDVQSKLYNIYYTVETYGGTKLSLLTLFQNESRKFPFFTVHSPLLAGWSDRVSSAEVDSTIQKYESGNLKNQQTINEYIKIVATVRY</sequence>
<dbReference type="EMBL" id="MHKB01000016">
    <property type="protein sequence ID" value="OGY78375.1"/>
    <property type="molecule type" value="Genomic_DNA"/>
</dbReference>
<dbReference type="PROSITE" id="PS51257">
    <property type="entry name" value="PROKAR_LIPOPROTEIN"/>
    <property type="match status" value="1"/>
</dbReference>
<evidence type="ECO:0000256" key="1">
    <source>
        <dbReference type="SAM" id="SignalP"/>
    </source>
</evidence>
<dbReference type="Proteomes" id="UP000177165">
    <property type="component" value="Unassembled WGS sequence"/>
</dbReference>
<evidence type="ECO:0000313" key="2">
    <source>
        <dbReference type="EMBL" id="OGY78375.1"/>
    </source>
</evidence>
<dbReference type="AlphaFoldDB" id="A0A1G2ANZ9"/>